<dbReference type="InterPro" id="IPR042086">
    <property type="entry name" value="MeTrfase_capping"/>
</dbReference>
<gene>
    <name evidence="3" type="ORF">AMTR_s00058p00203360</name>
</gene>
<accession>W1PFG6</accession>
<evidence type="ECO:0000313" key="3">
    <source>
        <dbReference type="EMBL" id="ERN06683.1"/>
    </source>
</evidence>
<dbReference type="InterPro" id="IPR005299">
    <property type="entry name" value="MeTrfase_7"/>
</dbReference>
<protein>
    <recommendedName>
        <fullName evidence="5">SAM dependent carboxyl methyltransferase</fullName>
    </recommendedName>
</protein>
<sequence>MQGLVKEEKLDSFDLPLYTPTMEEVEEEVRREASFTIERFEELSLPIYGKIRGKDMALAIRAVVEPITKHHFGEKLMDKLFEECAQLIETELLNEMTKAKAVQGPITYVLVLKRSM</sequence>
<dbReference type="InterPro" id="IPR029063">
    <property type="entry name" value="SAM-dependent_MTases_sf"/>
</dbReference>
<evidence type="ECO:0000313" key="4">
    <source>
        <dbReference type="Proteomes" id="UP000017836"/>
    </source>
</evidence>
<dbReference type="HOGENOM" id="CLU_019628_4_1_1"/>
<keyword evidence="4" id="KW-1185">Reference proteome</keyword>
<dbReference type="OMA" id="FMVISHE"/>
<keyword evidence="2" id="KW-0460">Magnesium</keyword>
<dbReference type="GO" id="GO:0046872">
    <property type="term" value="F:metal ion binding"/>
    <property type="evidence" value="ECO:0007669"/>
    <property type="project" value="UniProtKB-KW"/>
</dbReference>
<dbReference type="GO" id="GO:0008168">
    <property type="term" value="F:methyltransferase activity"/>
    <property type="evidence" value="ECO:0007669"/>
    <property type="project" value="InterPro"/>
</dbReference>
<dbReference type="Gramene" id="ERN06683">
    <property type="protein sequence ID" value="ERN06683"/>
    <property type="gene ID" value="AMTR_s00058p00203360"/>
</dbReference>
<dbReference type="EMBL" id="KI393888">
    <property type="protein sequence ID" value="ERN06683.1"/>
    <property type="molecule type" value="Genomic_DNA"/>
</dbReference>
<evidence type="ECO:0000256" key="2">
    <source>
        <dbReference type="ARBA" id="ARBA00022842"/>
    </source>
</evidence>
<name>W1PFG6_AMBTC</name>
<dbReference type="PANTHER" id="PTHR31009">
    <property type="entry name" value="S-ADENOSYL-L-METHIONINE:CARBOXYL METHYLTRANSFERASE FAMILY PROTEIN"/>
    <property type="match status" value="1"/>
</dbReference>
<dbReference type="SUPFAM" id="SSF53335">
    <property type="entry name" value="S-adenosyl-L-methionine-dependent methyltransferases"/>
    <property type="match status" value="1"/>
</dbReference>
<reference evidence="4" key="1">
    <citation type="journal article" date="2013" name="Science">
        <title>The Amborella genome and the evolution of flowering plants.</title>
        <authorList>
            <consortium name="Amborella Genome Project"/>
        </authorList>
    </citation>
    <scope>NUCLEOTIDE SEQUENCE [LARGE SCALE GENOMIC DNA]</scope>
</reference>
<organism evidence="3 4">
    <name type="scientific">Amborella trichopoda</name>
    <dbReference type="NCBI Taxonomy" id="13333"/>
    <lineage>
        <taxon>Eukaryota</taxon>
        <taxon>Viridiplantae</taxon>
        <taxon>Streptophyta</taxon>
        <taxon>Embryophyta</taxon>
        <taxon>Tracheophyta</taxon>
        <taxon>Spermatophyta</taxon>
        <taxon>Magnoliopsida</taxon>
        <taxon>Amborellales</taxon>
        <taxon>Amborellaceae</taxon>
        <taxon>Amborella</taxon>
    </lineage>
</organism>
<dbReference type="Gene3D" id="1.10.1200.270">
    <property type="entry name" value="Methyltransferase, alpha-helical capping domain"/>
    <property type="match status" value="1"/>
</dbReference>
<dbReference type="Proteomes" id="UP000017836">
    <property type="component" value="Unassembled WGS sequence"/>
</dbReference>
<dbReference type="AlphaFoldDB" id="W1PFG6"/>
<keyword evidence="1" id="KW-0479">Metal-binding</keyword>
<proteinExistence type="predicted"/>
<evidence type="ECO:0000256" key="1">
    <source>
        <dbReference type="ARBA" id="ARBA00022723"/>
    </source>
</evidence>
<evidence type="ECO:0008006" key="5">
    <source>
        <dbReference type="Google" id="ProtNLM"/>
    </source>
</evidence>
<dbReference type="Pfam" id="PF03492">
    <property type="entry name" value="Methyltransf_7"/>
    <property type="match status" value="1"/>
</dbReference>